<keyword evidence="5 9" id="KW-0812">Transmembrane</keyword>
<keyword evidence="3" id="KW-0410">Iron transport</keyword>
<proteinExistence type="inferred from homology"/>
<dbReference type="STRING" id="33114.A0A2G2W8U2"/>
<keyword evidence="3" id="KW-0408">Iron</keyword>
<evidence type="ECO:0000256" key="4">
    <source>
        <dbReference type="ARBA" id="ARBA00022554"/>
    </source>
</evidence>
<sequence length="210" mass="22878">MATQDHVQITIPNKQDNQNQVPEEDFDYSQRTQWLRAAVLGASDGLVSTASLMMGVGAVQKDVNTMILVGFAWLSVGACSMAIGEFVSAHSHHVQQEENEHSNEGLTNPFLAGLASAVAFSIGGIIPILAAGFISNHKLRLAVIVAAVILGIVSIWLNWCFFGKKSYGEILCQSFNWCLNGYGQFLLTVQTDGLYWRGDVLGNFYSCPFT</sequence>
<gene>
    <name evidence="11" type="ORF">CQW23_20504</name>
</gene>
<dbReference type="InterPro" id="IPR008217">
    <property type="entry name" value="Ccc1_fam"/>
</dbReference>
<dbReference type="GO" id="GO:0005381">
    <property type="term" value="F:iron ion transmembrane transporter activity"/>
    <property type="evidence" value="ECO:0007669"/>
    <property type="project" value="UniProtKB-UniRule"/>
</dbReference>
<evidence type="ECO:0000256" key="5">
    <source>
        <dbReference type="ARBA" id="ARBA00022692"/>
    </source>
</evidence>
<evidence type="ECO:0000256" key="10">
    <source>
        <dbReference type="SAM" id="MobiDB-lite"/>
    </source>
</evidence>
<comment type="catalytic activity">
    <reaction evidence="8">
        <text>Fe(2+)(in) = Fe(2+)(out)</text>
        <dbReference type="Rhea" id="RHEA:28486"/>
        <dbReference type="ChEBI" id="CHEBI:29033"/>
    </reaction>
    <physiologicalReaction direction="left-to-right" evidence="8">
        <dbReference type="Rhea" id="RHEA:28487"/>
    </physiologicalReaction>
</comment>
<comment type="similarity">
    <text evidence="2 9">Belongs to the CCC1 family.</text>
</comment>
<dbReference type="OrthoDB" id="1271324at2759"/>
<feature type="transmembrane region" description="Helical" evidence="9">
    <location>
        <begin position="66"/>
        <end position="90"/>
    </location>
</feature>
<keyword evidence="9" id="KW-0813">Transport</keyword>
<evidence type="ECO:0000256" key="2">
    <source>
        <dbReference type="ARBA" id="ARBA00007049"/>
    </source>
</evidence>
<dbReference type="GO" id="GO:0005384">
    <property type="term" value="F:manganese ion transmembrane transporter activity"/>
    <property type="evidence" value="ECO:0007669"/>
    <property type="project" value="InterPro"/>
</dbReference>
<comment type="subcellular location">
    <subcellularLocation>
        <location evidence="1 9">Vacuole membrane</location>
        <topology evidence="1 9">Multi-pass membrane protein</topology>
    </subcellularLocation>
</comment>
<name>A0A2G2W8U2_CAPBA</name>
<dbReference type="AlphaFoldDB" id="A0A2G2W8U2"/>
<feature type="transmembrane region" description="Helical" evidence="9">
    <location>
        <begin position="110"/>
        <end position="134"/>
    </location>
</feature>
<comment type="function">
    <text evidence="9">Vacuolar Fe(2+) uptake transporter.</text>
</comment>
<dbReference type="Proteomes" id="UP000224567">
    <property type="component" value="Unassembled WGS sequence"/>
</dbReference>
<evidence type="ECO:0000256" key="6">
    <source>
        <dbReference type="ARBA" id="ARBA00022989"/>
    </source>
</evidence>
<feature type="transmembrane region" description="Helical" evidence="9">
    <location>
        <begin position="34"/>
        <end position="59"/>
    </location>
</feature>
<keyword evidence="9" id="KW-0406">Ion transport</keyword>
<dbReference type="GO" id="GO:0030026">
    <property type="term" value="P:intracellular manganese ion homeostasis"/>
    <property type="evidence" value="ECO:0007669"/>
    <property type="project" value="InterPro"/>
</dbReference>
<reference evidence="11 12" key="1">
    <citation type="journal article" date="2017" name="Genome Biol.">
        <title>New reference genome sequences of hot pepper reveal the massive evolution of plant disease-resistance genes by retroduplication.</title>
        <authorList>
            <person name="Kim S."/>
            <person name="Park J."/>
            <person name="Yeom S.I."/>
            <person name="Kim Y.M."/>
            <person name="Seo E."/>
            <person name="Kim K.T."/>
            <person name="Kim M.S."/>
            <person name="Lee J.M."/>
            <person name="Cheong K."/>
            <person name="Shin H.S."/>
            <person name="Kim S.B."/>
            <person name="Han K."/>
            <person name="Lee J."/>
            <person name="Park M."/>
            <person name="Lee H.A."/>
            <person name="Lee H.Y."/>
            <person name="Lee Y."/>
            <person name="Oh S."/>
            <person name="Lee J.H."/>
            <person name="Choi E."/>
            <person name="Choi E."/>
            <person name="Lee S.E."/>
            <person name="Jeon J."/>
            <person name="Kim H."/>
            <person name="Choi G."/>
            <person name="Song H."/>
            <person name="Lee J."/>
            <person name="Lee S.C."/>
            <person name="Kwon J.K."/>
            <person name="Lee H.Y."/>
            <person name="Koo N."/>
            <person name="Hong Y."/>
            <person name="Kim R.W."/>
            <person name="Kang W.H."/>
            <person name="Huh J.H."/>
            <person name="Kang B.C."/>
            <person name="Yang T.J."/>
            <person name="Lee Y.H."/>
            <person name="Bennetzen J.L."/>
            <person name="Choi D."/>
        </authorList>
    </citation>
    <scope>NUCLEOTIDE SEQUENCE [LARGE SCALE GENOMIC DNA]</scope>
    <source>
        <strain evidence="12">cv. PBC81</strain>
    </source>
</reference>
<accession>A0A2G2W8U2</accession>
<feature type="region of interest" description="Disordered" evidence="10">
    <location>
        <begin position="1"/>
        <end position="24"/>
    </location>
</feature>
<evidence type="ECO:0000256" key="8">
    <source>
        <dbReference type="ARBA" id="ARBA00044464"/>
    </source>
</evidence>
<evidence type="ECO:0000256" key="9">
    <source>
        <dbReference type="RuleBase" id="RU369115"/>
    </source>
</evidence>
<organism evidence="11 12">
    <name type="scientific">Capsicum baccatum</name>
    <name type="common">Peruvian pepper</name>
    <dbReference type="NCBI Taxonomy" id="33114"/>
    <lineage>
        <taxon>Eukaryota</taxon>
        <taxon>Viridiplantae</taxon>
        <taxon>Streptophyta</taxon>
        <taxon>Embryophyta</taxon>
        <taxon>Tracheophyta</taxon>
        <taxon>Spermatophyta</taxon>
        <taxon>Magnoliopsida</taxon>
        <taxon>eudicotyledons</taxon>
        <taxon>Gunneridae</taxon>
        <taxon>Pentapetalae</taxon>
        <taxon>asterids</taxon>
        <taxon>lamiids</taxon>
        <taxon>Solanales</taxon>
        <taxon>Solanaceae</taxon>
        <taxon>Solanoideae</taxon>
        <taxon>Capsiceae</taxon>
        <taxon>Capsicum</taxon>
    </lineage>
</organism>
<feature type="transmembrane region" description="Helical" evidence="9">
    <location>
        <begin position="141"/>
        <end position="159"/>
    </location>
</feature>
<evidence type="ECO:0000313" key="12">
    <source>
        <dbReference type="Proteomes" id="UP000224567"/>
    </source>
</evidence>
<evidence type="ECO:0000256" key="3">
    <source>
        <dbReference type="ARBA" id="ARBA00022496"/>
    </source>
</evidence>
<reference evidence="12" key="2">
    <citation type="journal article" date="2017" name="J. Anim. Genet.">
        <title>Multiple reference genome sequences of hot pepper reveal the massive evolution of plant disease resistance genes by retroduplication.</title>
        <authorList>
            <person name="Kim S."/>
            <person name="Park J."/>
            <person name="Yeom S.-I."/>
            <person name="Kim Y.-M."/>
            <person name="Seo E."/>
            <person name="Kim K.-T."/>
            <person name="Kim M.-S."/>
            <person name="Lee J.M."/>
            <person name="Cheong K."/>
            <person name="Shin H.-S."/>
            <person name="Kim S.-B."/>
            <person name="Han K."/>
            <person name="Lee J."/>
            <person name="Park M."/>
            <person name="Lee H.-A."/>
            <person name="Lee H.-Y."/>
            <person name="Lee Y."/>
            <person name="Oh S."/>
            <person name="Lee J.H."/>
            <person name="Choi E."/>
            <person name="Choi E."/>
            <person name="Lee S.E."/>
            <person name="Jeon J."/>
            <person name="Kim H."/>
            <person name="Choi G."/>
            <person name="Song H."/>
            <person name="Lee J."/>
            <person name="Lee S.-C."/>
            <person name="Kwon J.-K."/>
            <person name="Lee H.-Y."/>
            <person name="Koo N."/>
            <person name="Hong Y."/>
            <person name="Kim R.W."/>
            <person name="Kang W.-H."/>
            <person name="Huh J.H."/>
            <person name="Kang B.-C."/>
            <person name="Yang T.-J."/>
            <person name="Lee Y.-H."/>
            <person name="Bennetzen J.L."/>
            <person name="Choi D."/>
        </authorList>
    </citation>
    <scope>NUCLEOTIDE SEQUENCE [LARGE SCALE GENOMIC DNA]</scope>
    <source>
        <strain evidence="12">cv. PBC81</strain>
    </source>
</reference>
<dbReference type="EMBL" id="MLFT02000008">
    <property type="protein sequence ID" value="PHT41650.1"/>
    <property type="molecule type" value="Genomic_DNA"/>
</dbReference>
<keyword evidence="12" id="KW-1185">Reference proteome</keyword>
<keyword evidence="7 9" id="KW-0472">Membrane</keyword>
<dbReference type="GO" id="GO:0005774">
    <property type="term" value="C:vacuolar membrane"/>
    <property type="evidence" value="ECO:0007669"/>
    <property type="project" value="UniProtKB-SubCell"/>
</dbReference>
<comment type="caution">
    <text evidence="9">Lacks conserved residue(s) required for the propagation of feature annotation.</text>
</comment>
<evidence type="ECO:0000256" key="7">
    <source>
        <dbReference type="ARBA" id="ARBA00023136"/>
    </source>
</evidence>
<comment type="caution">
    <text evidence="11">The sequence shown here is derived from an EMBL/GenBank/DDBJ whole genome shotgun (WGS) entry which is preliminary data.</text>
</comment>
<dbReference type="Pfam" id="PF01988">
    <property type="entry name" value="VIT1"/>
    <property type="match status" value="1"/>
</dbReference>
<dbReference type="GO" id="GO:0140315">
    <property type="term" value="F:iron ion sequestering activity"/>
    <property type="evidence" value="ECO:0007669"/>
    <property type="project" value="UniProtKB-UniRule"/>
</dbReference>
<evidence type="ECO:0000313" key="11">
    <source>
        <dbReference type="EMBL" id="PHT41650.1"/>
    </source>
</evidence>
<feature type="compositionally biased region" description="Polar residues" evidence="10">
    <location>
        <begin position="1"/>
        <end position="21"/>
    </location>
</feature>
<keyword evidence="6 9" id="KW-1133">Transmembrane helix</keyword>
<protein>
    <recommendedName>
        <fullName evidence="9">Vacuolar iron transporter</fullName>
    </recommendedName>
</protein>
<dbReference type="PANTHER" id="PTHR31851">
    <property type="entry name" value="FE(2+)/MN(2+) TRANSPORTER PCL1"/>
    <property type="match status" value="1"/>
</dbReference>
<evidence type="ECO:0000256" key="1">
    <source>
        <dbReference type="ARBA" id="ARBA00004128"/>
    </source>
</evidence>
<keyword evidence="4 9" id="KW-0926">Vacuole</keyword>